<evidence type="ECO:0000256" key="4">
    <source>
        <dbReference type="ARBA" id="ARBA00022989"/>
    </source>
</evidence>
<name>A0A1W7AB21_9STAP</name>
<dbReference type="RefSeq" id="WP_086042456.1">
    <property type="nucleotide sequence ID" value="NZ_CBCRZA010000005.1"/>
</dbReference>
<keyword evidence="7" id="KW-1185">Reference proteome</keyword>
<dbReference type="Pfam" id="PF04024">
    <property type="entry name" value="PspC"/>
    <property type="match status" value="1"/>
</dbReference>
<dbReference type="InterPro" id="IPR052027">
    <property type="entry name" value="PspC"/>
</dbReference>
<evidence type="ECO:0000256" key="2">
    <source>
        <dbReference type="ARBA" id="ARBA00022475"/>
    </source>
</evidence>
<evidence type="ECO:0000256" key="1">
    <source>
        <dbReference type="ARBA" id="ARBA00004162"/>
    </source>
</evidence>
<dbReference type="KEGG" id="mcak:MCCS_11630"/>
<dbReference type="STRING" id="1855823.MCCS_11630"/>
<evidence type="ECO:0000313" key="7">
    <source>
        <dbReference type="Proteomes" id="UP000194154"/>
    </source>
</evidence>
<accession>A0A1W7AB21</accession>
<dbReference type="OrthoDB" id="9815286at2"/>
<dbReference type="PANTHER" id="PTHR33885:SF3">
    <property type="entry name" value="PHAGE SHOCK PROTEIN C"/>
    <property type="match status" value="1"/>
</dbReference>
<keyword evidence="5" id="KW-0472">Membrane</keyword>
<keyword evidence="6" id="KW-0238">DNA-binding</keyword>
<evidence type="ECO:0000313" key="6">
    <source>
        <dbReference type="EMBL" id="ARQ06809.1"/>
    </source>
</evidence>
<dbReference type="GeneID" id="35295292"/>
<sequence length="69" mass="7851">MERRLARSTTDRYVAGVLGGISEYFNIDSTVVRVVFILVSFLTANIPTFTIYILLAIFMPKDTDILDNY</sequence>
<evidence type="ECO:0000256" key="5">
    <source>
        <dbReference type="ARBA" id="ARBA00023136"/>
    </source>
</evidence>
<dbReference type="Proteomes" id="UP000194154">
    <property type="component" value="Chromosome"/>
</dbReference>
<keyword evidence="2" id="KW-1003">Cell membrane</keyword>
<protein>
    <submittedName>
        <fullName evidence="6">DNA-binding transcriptional activator PspC</fullName>
    </submittedName>
</protein>
<dbReference type="InterPro" id="IPR007168">
    <property type="entry name" value="Phageshock_PspC_N"/>
</dbReference>
<keyword evidence="3" id="KW-0812">Transmembrane</keyword>
<dbReference type="AlphaFoldDB" id="A0A1W7AB21"/>
<organism evidence="6 7">
    <name type="scientific">Macrococcoides canis</name>
    <dbReference type="NCBI Taxonomy" id="1855823"/>
    <lineage>
        <taxon>Bacteria</taxon>
        <taxon>Bacillati</taxon>
        <taxon>Bacillota</taxon>
        <taxon>Bacilli</taxon>
        <taxon>Bacillales</taxon>
        <taxon>Staphylococcaceae</taxon>
        <taxon>Macrococcoides</taxon>
    </lineage>
</organism>
<comment type="subcellular location">
    <subcellularLocation>
        <location evidence="1">Cell membrane</location>
        <topology evidence="1">Single-pass membrane protein</topology>
    </subcellularLocation>
</comment>
<dbReference type="GO" id="GO:0005886">
    <property type="term" value="C:plasma membrane"/>
    <property type="evidence" value="ECO:0007669"/>
    <property type="project" value="UniProtKB-SubCell"/>
</dbReference>
<dbReference type="PANTHER" id="PTHR33885">
    <property type="entry name" value="PHAGE SHOCK PROTEIN C"/>
    <property type="match status" value="1"/>
</dbReference>
<dbReference type="GO" id="GO:0003677">
    <property type="term" value="F:DNA binding"/>
    <property type="evidence" value="ECO:0007669"/>
    <property type="project" value="UniProtKB-KW"/>
</dbReference>
<evidence type="ECO:0000256" key="3">
    <source>
        <dbReference type="ARBA" id="ARBA00022692"/>
    </source>
</evidence>
<reference evidence="6 7" key="1">
    <citation type="journal article" date="2017" name="Int. J. Syst. Evol. Microbiol.">
        <title>Macrococcus canis sp. nov., a skin bacterium associated with infections in dogs.</title>
        <authorList>
            <person name="Gobeli Brawand S."/>
            <person name="Cotting K."/>
            <person name="Gomez-Sanz E."/>
            <person name="Collaud A."/>
            <person name="Thomann A."/>
            <person name="Brodard I."/>
            <person name="Rodriguez-Campos S."/>
            <person name="Strauss C."/>
            <person name="Perreten V."/>
        </authorList>
    </citation>
    <scope>NUCLEOTIDE SEQUENCE [LARGE SCALE GENOMIC DNA]</scope>
    <source>
        <strain evidence="6 7">KM45013</strain>
    </source>
</reference>
<dbReference type="EMBL" id="CP021059">
    <property type="protein sequence ID" value="ARQ06809.1"/>
    <property type="molecule type" value="Genomic_DNA"/>
</dbReference>
<keyword evidence="4" id="KW-1133">Transmembrane helix</keyword>
<proteinExistence type="predicted"/>
<gene>
    <name evidence="6" type="ORF">MCCS_11630</name>
</gene>